<dbReference type="Pfam" id="PF07690">
    <property type="entry name" value="MFS_1"/>
    <property type="match status" value="1"/>
</dbReference>
<dbReference type="EnsemblProtists" id="Phyra82550">
    <property type="protein sequence ID" value="Phyra82550"/>
    <property type="gene ID" value="Phyra82550"/>
</dbReference>
<feature type="domain" description="Major facilitator superfamily (MFS) profile" evidence="6">
    <location>
        <begin position="1"/>
        <end position="385"/>
    </location>
</feature>
<dbReference type="EMBL" id="DS566070">
    <property type="status" value="NOT_ANNOTATED_CDS"/>
    <property type="molecule type" value="Genomic_DNA"/>
</dbReference>
<dbReference type="PRINTS" id="PR01035">
    <property type="entry name" value="TCRTETA"/>
</dbReference>
<keyword evidence="4 5" id="KW-0472">Membrane</keyword>
<dbReference type="InterPro" id="IPR036259">
    <property type="entry name" value="MFS_trans_sf"/>
</dbReference>
<dbReference type="PANTHER" id="PTHR24002">
    <property type="entry name" value="SOLUTE CARRIER FAMILY 22 MEMBER 18"/>
    <property type="match status" value="1"/>
</dbReference>
<dbReference type="OMA" id="RFVRCLY"/>
<evidence type="ECO:0000256" key="1">
    <source>
        <dbReference type="ARBA" id="ARBA00004141"/>
    </source>
</evidence>
<dbReference type="AlphaFoldDB" id="H3GY17"/>
<dbReference type="HOGENOM" id="CLU_001265_10_12_1"/>
<dbReference type="eggNOG" id="KOG2615">
    <property type="taxonomic scope" value="Eukaryota"/>
</dbReference>
<dbReference type="SUPFAM" id="SSF103473">
    <property type="entry name" value="MFS general substrate transporter"/>
    <property type="match status" value="1"/>
</dbReference>
<evidence type="ECO:0000313" key="8">
    <source>
        <dbReference type="Proteomes" id="UP000005238"/>
    </source>
</evidence>
<dbReference type="InterPro" id="IPR020846">
    <property type="entry name" value="MFS_dom"/>
</dbReference>
<accession>H3GY17</accession>
<dbReference type="PROSITE" id="PS50850">
    <property type="entry name" value="MFS"/>
    <property type="match status" value="1"/>
</dbReference>
<comment type="subcellular location">
    <subcellularLocation>
        <location evidence="1">Membrane</location>
        <topology evidence="1">Multi-pass membrane protein</topology>
    </subcellularLocation>
</comment>
<evidence type="ECO:0000259" key="6">
    <source>
        <dbReference type="PROSITE" id="PS50850"/>
    </source>
</evidence>
<proteinExistence type="predicted"/>
<protein>
    <recommendedName>
        <fullName evidence="6">Major facilitator superfamily (MFS) profile domain-containing protein</fullName>
    </recommendedName>
</protein>
<dbReference type="InterPro" id="IPR011701">
    <property type="entry name" value="MFS"/>
</dbReference>
<dbReference type="GO" id="GO:0022857">
    <property type="term" value="F:transmembrane transporter activity"/>
    <property type="evidence" value="ECO:0007669"/>
    <property type="project" value="InterPro"/>
</dbReference>
<feature type="transmembrane region" description="Helical" evidence="5">
    <location>
        <begin position="55"/>
        <end position="80"/>
    </location>
</feature>
<keyword evidence="2 5" id="KW-0812">Transmembrane</keyword>
<name>H3GY17_PHYRM</name>
<keyword evidence="3 5" id="KW-1133">Transmembrane helix</keyword>
<reference evidence="7" key="2">
    <citation type="submission" date="2015-06" db="UniProtKB">
        <authorList>
            <consortium name="EnsemblProtists"/>
        </authorList>
    </citation>
    <scope>IDENTIFICATION</scope>
    <source>
        <strain evidence="7">Pr102</strain>
    </source>
</reference>
<dbReference type="GO" id="GO:0016020">
    <property type="term" value="C:membrane"/>
    <property type="evidence" value="ECO:0007669"/>
    <property type="project" value="UniProtKB-SubCell"/>
</dbReference>
<dbReference type="InParanoid" id="H3GY17"/>
<keyword evidence="8" id="KW-1185">Reference proteome</keyword>
<dbReference type="VEuPathDB" id="FungiDB:KRP22_3575"/>
<evidence type="ECO:0000256" key="3">
    <source>
        <dbReference type="ARBA" id="ARBA00022989"/>
    </source>
</evidence>
<dbReference type="PANTHER" id="PTHR24002:SF3">
    <property type="entry name" value="SOLUTE CARRIER FAMILY 22 MEMBER 18"/>
    <property type="match status" value="1"/>
</dbReference>
<evidence type="ECO:0000256" key="2">
    <source>
        <dbReference type="ARBA" id="ARBA00022692"/>
    </source>
</evidence>
<organism evidence="7 8">
    <name type="scientific">Phytophthora ramorum</name>
    <name type="common">Sudden oak death agent</name>
    <dbReference type="NCBI Taxonomy" id="164328"/>
    <lineage>
        <taxon>Eukaryota</taxon>
        <taxon>Sar</taxon>
        <taxon>Stramenopiles</taxon>
        <taxon>Oomycota</taxon>
        <taxon>Peronosporomycetes</taxon>
        <taxon>Peronosporales</taxon>
        <taxon>Peronosporaceae</taxon>
        <taxon>Phytophthora</taxon>
    </lineage>
</organism>
<feature type="transmembrane region" description="Helical" evidence="5">
    <location>
        <begin position="143"/>
        <end position="163"/>
    </location>
</feature>
<feature type="transmembrane region" description="Helical" evidence="5">
    <location>
        <begin position="279"/>
        <end position="304"/>
    </location>
</feature>
<dbReference type="Proteomes" id="UP000005238">
    <property type="component" value="Unassembled WGS sequence"/>
</dbReference>
<reference evidence="8" key="1">
    <citation type="journal article" date="2006" name="Science">
        <title>Phytophthora genome sequences uncover evolutionary origins and mechanisms of pathogenesis.</title>
        <authorList>
            <person name="Tyler B.M."/>
            <person name="Tripathy S."/>
            <person name="Zhang X."/>
            <person name="Dehal P."/>
            <person name="Jiang R.H."/>
            <person name="Aerts A."/>
            <person name="Arredondo F.D."/>
            <person name="Baxter L."/>
            <person name="Bensasson D."/>
            <person name="Beynon J.L."/>
            <person name="Chapman J."/>
            <person name="Damasceno C.M."/>
            <person name="Dorrance A.E."/>
            <person name="Dou D."/>
            <person name="Dickerman A.W."/>
            <person name="Dubchak I.L."/>
            <person name="Garbelotto M."/>
            <person name="Gijzen M."/>
            <person name="Gordon S.G."/>
            <person name="Govers F."/>
            <person name="Grunwald N.J."/>
            <person name="Huang W."/>
            <person name="Ivors K.L."/>
            <person name="Jones R.W."/>
            <person name="Kamoun S."/>
            <person name="Krampis K."/>
            <person name="Lamour K.H."/>
            <person name="Lee M.K."/>
            <person name="McDonald W.H."/>
            <person name="Medina M."/>
            <person name="Meijer H.J."/>
            <person name="Nordberg E.K."/>
            <person name="Maclean D.J."/>
            <person name="Ospina-Giraldo M.D."/>
            <person name="Morris P.F."/>
            <person name="Phuntumart V."/>
            <person name="Putnam N.H."/>
            <person name="Rash S."/>
            <person name="Rose J.K."/>
            <person name="Sakihama Y."/>
            <person name="Salamov A.A."/>
            <person name="Savidor A."/>
            <person name="Scheuring C.F."/>
            <person name="Smith B.M."/>
            <person name="Sobral B.W."/>
            <person name="Terry A."/>
            <person name="Torto-Alalibo T.A."/>
            <person name="Win J."/>
            <person name="Xu Z."/>
            <person name="Zhang H."/>
            <person name="Grigoriev I.V."/>
            <person name="Rokhsar D.S."/>
            <person name="Boore J.L."/>
        </authorList>
    </citation>
    <scope>NUCLEOTIDE SEQUENCE [LARGE SCALE GENOMIC DNA]</scope>
    <source>
        <strain evidence="8">Pr102</strain>
    </source>
</reference>
<dbReference type="InterPro" id="IPR001958">
    <property type="entry name" value="Tet-R_TetA/multi-R_MdtG-like"/>
</dbReference>
<feature type="transmembrane region" description="Helical" evidence="5">
    <location>
        <begin position="209"/>
        <end position="226"/>
    </location>
</feature>
<feature type="transmembrane region" description="Helical" evidence="5">
    <location>
        <begin position="20"/>
        <end position="43"/>
    </location>
</feature>
<dbReference type="Gene3D" id="1.20.1250.20">
    <property type="entry name" value="MFS general substrate transporter like domains"/>
    <property type="match status" value="1"/>
</dbReference>
<feature type="transmembrane region" description="Helical" evidence="5">
    <location>
        <begin position="246"/>
        <end position="267"/>
    </location>
</feature>
<evidence type="ECO:0000256" key="4">
    <source>
        <dbReference type="ARBA" id="ARBA00023136"/>
    </source>
</evidence>
<evidence type="ECO:0000313" key="7">
    <source>
        <dbReference type="EnsemblProtists" id="Phyra82550"/>
    </source>
</evidence>
<sequence length="410" mass="44188">MLGVSMIIPSLPQYVKSLDGGALVFGLLMSLYGFIQFFAAPVVGSLSDHYGRKRVLLACFVGSSAGYLLLGLSWNIYVVLLSRVPAALFKHTLDIIKVAATDGEQADRRSAAIGRLNAAANAGFIVGPIVGGYVSSIPNGFNYTTLLTTALFGVNYCLVSLFYQDPLIPMVATAEDKREHHQVDWRHLLHNAWTKLIGFRDIVNESKPAQTLLVARLLLSMAAILYRTHFSVLLEDKFAMDSKDRGFVLSYMGLLGFCGSFSVGFVTKHMKSERLVLQLAAVIYVMTFFALSGATTITTVYVTLVPQVLAISIIRASSVALQTTFVSQEHVGAFMGISSSLTSISRTVGPILSGWTYIASIDGPAYGAACLAAVSAGLFFSPHFAEVGDSHAADVEGKSTRRSMKKKAID</sequence>
<evidence type="ECO:0000256" key="5">
    <source>
        <dbReference type="SAM" id="Phobius"/>
    </source>
</evidence>
<dbReference type="VEuPathDB" id="FungiDB:KRP23_14756"/>